<organism evidence="2">
    <name type="scientific">Rhizophora mucronata</name>
    <name type="common">Asiatic mangrove</name>
    <dbReference type="NCBI Taxonomy" id="61149"/>
    <lineage>
        <taxon>Eukaryota</taxon>
        <taxon>Viridiplantae</taxon>
        <taxon>Streptophyta</taxon>
        <taxon>Embryophyta</taxon>
        <taxon>Tracheophyta</taxon>
        <taxon>Spermatophyta</taxon>
        <taxon>Magnoliopsida</taxon>
        <taxon>eudicotyledons</taxon>
        <taxon>Gunneridae</taxon>
        <taxon>Pentapetalae</taxon>
        <taxon>rosids</taxon>
        <taxon>fabids</taxon>
        <taxon>Malpighiales</taxon>
        <taxon>Rhizophoraceae</taxon>
        <taxon>Rhizophora</taxon>
    </lineage>
</organism>
<protein>
    <submittedName>
        <fullName evidence="2">DnaJ protein ERDJ3B isoform X2</fullName>
    </submittedName>
</protein>
<evidence type="ECO:0000313" key="2">
    <source>
        <dbReference type="EMBL" id="MBX05455.1"/>
    </source>
</evidence>
<sequence length="86" mass="10088">MLQVGLLLLIAQLDCSVDRTWLRIVTKHVNISHLLLISKQGNLIHQNYQQKGYLSLNLLCVAYFRGWTQISWRANYIEFDVEFPLI</sequence>
<feature type="chain" id="PRO_5015138101" evidence="1">
    <location>
        <begin position="17"/>
        <end position="86"/>
    </location>
</feature>
<feature type="signal peptide" evidence="1">
    <location>
        <begin position="1"/>
        <end position="16"/>
    </location>
</feature>
<accession>A0A2P2KI83</accession>
<dbReference type="AlphaFoldDB" id="A0A2P2KI83"/>
<proteinExistence type="predicted"/>
<name>A0A2P2KI83_RHIMU</name>
<keyword evidence="1" id="KW-0732">Signal</keyword>
<evidence type="ECO:0000256" key="1">
    <source>
        <dbReference type="SAM" id="SignalP"/>
    </source>
</evidence>
<dbReference type="EMBL" id="GGEC01024971">
    <property type="protein sequence ID" value="MBX05455.1"/>
    <property type="molecule type" value="Transcribed_RNA"/>
</dbReference>
<reference evidence="2" key="1">
    <citation type="submission" date="2018-02" db="EMBL/GenBank/DDBJ databases">
        <title>Rhizophora mucronata_Transcriptome.</title>
        <authorList>
            <person name="Meera S.P."/>
            <person name="Sreeshan A."/>
            <person name="Augustine A."/>
        </authorList>
    </citation>
    <scope>NUCLEOTIDE SEQUENCE</scope>
    <source>
        <tissue evidence="2">Leaf</tissue>
    </source>
</reference>